<keyword evidence="2" id="KW-0813">Transport</keyword>
<protein>
    <submittedName>
        <fullName evidence="9">MFS transporter</fullName>
    </submittedName>
</protein>
<dbReference type="PRINTS" id="PR01036">
    <property type="entry name" value="TCRTETB"/>
</dbReference>
<feature type="domain" description="Major facilitator superfamily (MFS) profile" evidence="8">
    <location>
        <begin position="12"/>
        <end position="459"/>
    </location>
</feature>
<dbReference type="EMBL" id="JBHSXS010000053">
    <property type="protein sequence ID" value="MFC6886411.1"/>
    <property type="molecule type" value="Genomic_DNA"/>
</dbReference>
<dbReference type="Gene3D" id="1.20.1720.10">
    <property type="entry name" value="Multidrug resistance protein D"/>
    <property type="match status" value="1"/>
</dbReference>
<dbReference type="InterPro" id="IPR020846">
    <property type="entry name" value="MFS_dom"/>
</dbReference>
<sequence length="471" mass="46477">MGGRGAARAGTVLAVACAAQFMVVLDVSVVNVALPAIRDDLGFGPSGLPWVAGAYALAFGGFLLLGGRLADLYGHRRVFVAGLLLFSGASLVGGLATGPATLIAARAAQGLGAAVLAPVTLTVLTTAFPEGPARTRALAIWTAVGLTGGAAGNLLGGLLTEAASWRWILLVNVPVGAAAVAAAVRALPAGPPPSRGRRLDLPGAVLVTAGLSALTYGLSRAGEHGGPADPAAAGALALAVVALAAFAAVEARYAAHPLMPPRLLRTRAIAVGNAVMLLAGACFQIPLWYFLTLVMQNVLHYSALRTGAAFLPHTLLTLAVGLYATPRLMRRLDDRVLIATGALVAAAGFLWQSRTGAGDGYVTGVLGPAIPISVGGGLFTTPLTSTVTGGVADGDAGAASGLMNTAKQVGGALGLAALSTFAPGSSGSAAAAYGHAFLGCAAFLAVAAGLALVLPAAPRHSGAPVDAPSRG</sequence>
<reference evidence="10" key="1">
    <citation type="journal article" date="2019" name="Int. J. Syst. Evol. Microbiol.">
        <title>The Global Catalogue of Microorganisms (GCM) 10K type strain sequencing project: providing services to taxonomists for standard genome sequencing and annotation.</title>
        <authorList>
            <consortium name="The Broad Institute Genomics Platform"/>
            <consortium name="The Broad Institute Genome Sequencing Center for Infectious Disease"/>
            <person name="Wu L."/>
            <person name="Ma J."/>
        </authorList>
    </citation>
    <scope>NUCLEOTIDE SEQUENCE [LARGE SCALE GENOMIC DNA]</scope>
    <source>
        <strain evidence="10">JCM 3369</strain>
    </source>
</reference>
<feature type="transmembrane region" description="Helical" evidence="7">
    <location>
        <begin position="103"/>
        <end position="126"/>
    </location>
</feature>
<evidence type="ECO:0000256" key="1">
    <source>
        <dbReference type="ARBA" id="ARBA00004651"/>
    </source>
</evidence>
<dbReference type="InterPro" id="IPR036259">
    <property type="entry name" value="MFS_trans_sf"/>
</dbReference>
<feature type="transmembrane region" description="Helical" evidence="7">
    <location>
        <begin position="270"/>
        <end position="291"/>
    </location>
</feature>
<evidence type="ECO:0000256" key="5">
    <source>
        <dbReference type="ARBA" id="ARBA00022989"/>
    </source>
</evidence>
<evidence type="ECO:0000256" key="4">
    <source>
        <dbReference type="ARBA" id="ARBA00022692"/>
    </source>
</evidence>
<comment type="caution">
    <text evidence="9">The sequence shown here is derived from an EMBL/GenBank/DDBJ whole genome shotgun (WGS) entry which is preliminary data.</text>
</comment>
<feature type="transmembrane region" description="Helical" evidence="7">
    <location>
        <begin position="303"/>
        <end position="324"/>
    </location>
</feature>
<proteinExistence type="predicted"/>
<dbReference type="InterPro" id="IPR011701">
    <property type="entry name" value="MFS"/>
</dbReference>
<evidence type="ECO:0000256" key="6">
    <source>
        <dbReference type="ARBA" id="ARBA00023136"/>
    </source>
</evidence>
<accession>A0ABW2CXC0</accession>
<evidence type="ECO:0000256" key="7">
    <source>
        <dbReference type="SAM" id="Phobius"/>
    </source>
</evidence>
<feature type="transmembrane region" description="Helical" evidence="7">
    <location>
        <begin position="231"/>
        <end position="249"/>
    </location>
</feature>
<dbReference type="SUPFAM" id="SSF103473">
    <property type="entry name" value="MFS general substrate transporter"/>
    <property type="match status" value="1"/>
</dbReference>
<keyword evidence="5 7" id="KW-1133">Transmembrane helix</keyword>
<dbReference type="Proteomes" id="UP001596380">
    <property type="component" value="Unassembled WGS sequence"/>
</dbReference>
<gene>
    <name evidence="9" type="ORF">ACFQKB_42090</name>
</gene>
<keyword evidence="3" id="KW-1003">Cell membrane</keyword>
<feature type="transmembrane region" description="Helical" evidence="7">
    <location>
        <begin position="432"/>
        <end position="454"/>
    </location>
</feature>
<feature type="transmembrane region" description="Helical" evidence="7">
    <location>
        <begin position="78"/>
        <end position="97"/>
    </location>
</feature>
<dbReference type="Pfam" id="PF07690">
    <property type="entry name" value="MFS_1"/>
    <property type="match status" value="1"/>
</dbReference>
<organism evidence="9 10">
    <name type="scientific">Actinomadura yumaensis</name>
    <dbReference type="NCBI Taxonomy" id="111807"/>
    <lineage>
        <taxon>Bacteria</taxon>
        <taxon>Bacillati</taxon>
        <taxon>Actinomycetota</taxon>
        <taxon>Actinomycetes</taxon>
        <taxon>Streptosporangiales</taxon>
        <taxon>Thermomonosporaceae</taxon>
        <taxon>Actinomadura</taxon>
    </lineage>
</organism>
<feature type="transmembrane region" description="Helical" evidence="7">
    <location>
        <begin position="48"/>
        <end position="66"/>
    </location>
</feature>
<feature type="transmembrane region" description="Helical" evidence="7">
    <location>
        <begin position="336"/>
        <end position="353"/>
    </location>
</feature>
<feature type="transmembrane region" description="Helical" evidence="7">
    <location>
        <begin position="12"/>
        <end position="36"/>
    </location>
</feature>
<evidence type="ECO:0000256" key="3">
    <source>
        <dbReference type="ARBA" id="ARBA00022475"/>
    </source>
</evidence>
<keyword evidence="10" id="KW-1185">Reference proteome</keyword>
<dbReference type="PANTHER" id="PTHR42718:SF46">
    <property type="entry name" value="BLR6921 PROTEIN"/>
    <property type="match status" value="1"/>
</dbReference>
<comment type="subcellular location">
    <subcellularLocation>
        <location evidence="1">Cell membrane</location>
        <topology evidence="1">Multi-pass membrane protein</topology>
    </subcellularLocation>
</comment>
<dbReference type="Gene3D" id="1.20.1250.20">
    <property type="entry name" value="MFS general substrate transporter like domains"/>
    <property type="match status" value="1"/>
</dbReference>
<evidence type="ECO:0000256" key="2">
    <source>
        <dbReference type="ARBA" id="ARBA00022448"/>
    </source>
</evidence>
<dbReference type="RefSeq" id="WP_160825164.1">
    <property type="nucleotide sequence ID" value="NZ_JBHSXE010000001.1"/>
</dbReference>
<dbReference type="CDD" id="cd17321">
    <property type="entry name" value="MFS_MMR_MDR_like"/>
    <property type="match status" value="1"/>
</dbReference>
<feature type="transmembrane region" description="Helical" evidence="7">
    <location>
        <begin position="199"/>
        <end position="219"/>
    </location>
</feature>
<dbReference type="PANTHER" id="PTHR42718">
    <property type="entry name" value="MAJOR FACILITATOR SUPERFAMILY MULTIDRUG TRANSPORTER MFSC"/>
    <property type="match status" value="1"/>
</dbReference>
<evidence type="ECO:0000313" key="10">
    <source>
        <dbReference type="Proteomes" id="UP001596380"/>
    </source>
</evidence>
<feature type="transmembrane region" description="Helical" evidence="7">
    <location>
        <begin position="138"/>
        <end position="159"/>
    </location>
</feature>
<evidence type="ECO:0000313" key="9">
    <source>
        <dbReference type="EMBL" id="MFC6886411.1"/>
    </source>
</evidence>
<keyword evidence="6 7" id="KW-0472">Membrane</keyword>
<feature type="transmembrane region" description="Helical" evidence="7">
    <location>
        <begin position="165"/>
        <end position="187"/>
    </location>
</feature>
<name>A0ABW2CXC0_9ACTN</name>
<dbReference type="PROSITE" id="PS50850">
    <property type="entry name" value="MFS"/>
    <property type="match status" value="1"/>
</dbReference>
<evidence type="ECO:0000259" key="8">
    <source>
        <dbReference type="PROSITE" id="PS50850"/>
    </source>
</evidence>
<keyword evidence="4 7" id="KW-0812">Transmembrane</keyword>